<organism evidence="1 2">
    <name type="scientific">Candidatus Geothrix odensensis</name>
    <dbReference type="NCBI Taxonomy" id="2954440"/>
    <lineage>
        <taxon>Bacteria</taxon>
        <taxon>Pseudomonadati</taxon>
        <taxon>Acidobacteriota</taxon>
        <taxon>Holophagae</taxon>
        <taxon>Holophagales</taxon>
        <taxon>Holophagaceae</taxon>
        <taxon>Geothrix</taxon>
    </lineage>
</organism>
<dbReference type="Proteomes" id="UP000709959">
    <property type="component" value="Unassembled WGS sequence"/>
</dbReference>
<comment type="caution">
    <text evidence="1">The sequence shown here is derived from an EMBL/GenBank/DDBJ whole genome shotgun (WGS) entry which is preliminary data.</text>
</comment>
<reference evidence="1 2" key="1">
    <citation type="submission" date="2020-10" db="EMBL/GenBank/DDBJ databases">
        <title>Connecting structure to function with the recovery of over 1000 high-quality activated sludge metagenome-assembled genomes encoding full-length rRNA genes using long-read sequencing.</title>
        <authorList>
            <person name="Singleton C.M."/>
            <person name="Petriglieri F."/>
            <person name="Kristensen J.M."/>
            <person name="Kirkegaard R.H."/>
            <person name="Michaelsen T.Y."/>
            <person name="Andersen M.H."/>
            <person name="Karst S.M."/>
            <person name="Dueholm M.S."/>
            <person name="Nielsen P.H."/>
            <person name="Albertsen M."/>
        </authorList>
    </citation>
    <scope>NUCLEOTIDE SEQUENCE [LARGE SCALE GENOMIC DNA]</scope>
    <source>
        <strain evidence="1">OdNE_18-Q3-R46-58_MAXAC.008</strain>
    </source>
</reference>
<name>A0A936F3M6_9BACT</name>
<evidence type="ECO:0000313" key="2">
    <source>
        <dbReference type="Proteomes" id="UP000709959"/>
    </source>
</evidence>
<protein>
    <submittedName>
        <fullName evidence="1">Uncharacterized protein</fullName>
    </submittedName>
</protein>
<gene>
    <name evidence="1" type="ORF">IPN91_11225</name>
</gene>
<dbReference type="EMBL" id="JADKCH010000013">
    <property type="protein sequence ID" value="MBK8573196.1"/>
    <property type="molecule type" value="Genomic_DNA"/>
</dbReference>
<proteinExistence type="predicted"/>
<accession>A0A936F3M6</accession>
<dbReference type="AlphaFoldDB" id="A0A936F3M6"/>
<sequence length="76" mass="7954">MSLPAMTPPPGSQLLRFVGDRVAFGLAHPAPGSAGWRAFLRTNLTRGDAMRAEMVALLGEGDRDPGGSLLARHSLG</sequence>
<evidence type="ECO:0000313" key="1">
    <source>
        <dbReference type="EMBL" id="MBK8573196.1"/>
    </source>
</evidence>